<proteinExistence type="predicted"/>
<protein>
    <submittedName>
        <fullName evidence="1">Uncharacterized protein</fullName>
    </submittedName>
</protein>
<keyword evidence="2" id="KW-1185">Reference proteome</keyword>
<dbReference type="OrthoDB" id="5959850at2759"/>
<reference evidence="1" key="1">
    <citation type="submission" date="2023-01" db="EMBL/GenBank/DDBJ databases">
        <title>Genome assembly of the deep-sea coral Lophelia pertusa.</title>
        <authorList>
            <person name="Herrera S."/>
            <person name="Cordes E."/>
        </authorList>
    </citation>
    <scope>NUCLEOTIDE SEQUENCE</scope>
    <source>
        <strain evidence="1">USNM1676648</strain>
        <tissue evidence="1">Polyp</tissue>
    </source>
</reference>
<dbReference type="EMBL" id="MU825418">
    <property type="protein sequence ID" value="KAJ7390248.1"/>
    <property type="molecule type" value="Genomic_DNA"/>
</dbReference>
<sequence length="201" mass="22008">MGGLTVQSHSTGLKRLSQLKKDDVVALAKAIDGFLSSDIGKMTQMVVFAAFPEMKIAKDVSMPIVQQFIKKYQEESGGKNIAQLGEFAAALSRGEVNAESVDNVINSLDQLGLIPWDKTQVLTLAKKVRTKWGDINATDSDESDSPNWGFLNLKKLGHIALGIAKEELHDLPIRGIEDAIDVLGREKDWDRGQSPSSVLYK</sequence>
<evidence type="ECO:0000313" key="2">
    <source>
        <dbReference type="Proteomes" id="UP001163046"/>
    </source>
</evidence>
<organism evidence="1 2">
    <name type="scientific">Desmophyllum pertusum</name>
    <dbReference type="NCBI Taxonomy" id="174260"/>
    <lineage>
        <taxon>Eukaryota</taxon>
        <taxon>Metazoa</taxon>
        <taxon>Cnidaria</taxon>
        <taxon>Anthozoa</taxon>
        <taxon>Hexacorallia</taxon>
        <taxon>Scleractinia</taxon>
        <taxon>Caryophylliina</taxon>
        <taxon>Caryophylliidae</taxon>
        <taxon>Desmophyllum</taxon>
    </lineage>
</organism>
<comment type="caution">
    <text evidence="1">The sequence shown here is derived from an EMBL/GenBank/DDBJ whole genome shotgun (WGS) entry which is preliminary data.</text>
</comment>
<dbReference type="Proteomes" id="UP001163046">
    <property type="component" value="Unassembled WGS sequence"/>
</dbReference>
<accession>A0A9W9ZZW6</accession>
<name>A0A9W9ZZW6_9CNID</name>
<dbReference type="AlphaFoldDB" id="A0A9W9ZZW6"/>
<evidence type="ECO:0000313" key="1">
    <source>
        <dbReference type="EMBL" id="KAJ7390248.1"/>
    </source>
</evidence>
<gene>
    <name evidence="1" type="ORF">OS493_026116</name>
</gene>